<evidence type="ECO:0000256" key="15">
    <source>
        <dbReference type="SAM" id="SignalP"/>
    </source>
</evidence>
<dbReference type="FunFam" id="1.10.510.10:FF:000252">
    <property type="entry name" value="Receptor-like protein kinase FERONIA"/>
    <property type="match status" value="1"/>
</dbReference>
<keyword evidence="5 15" id="KW-0732">Signal</keyword>
<dbReference type="FunFam" id="3.30.200.20:FF:000039">
    <property type="entry name" value="receptor-like protein kinase FERONIA"/>
    <property type="match status" value="1"/>
</dbReference>
<evidence type="ECO:0000256" key="10">
    <source>
        <dbReference type="ARBA" id="ARBA00023136"/>
    </source>
</evidence>
<gene>
    <name evidence="17" type="ORF">SSX86_014494</name>
</gene>
<reference evidence="17 18" key="1">
    <citation type="submission" date="2024-04" db="EMBL/GenBank/DDBJ databases">
        <title>The reference genome of an endangered Asteraceae, Deinandra increscens subsp. villosa, native to the Central Coast of California.</title>
        <authorList>
            <person name="Guilliams M."/>
            <person name="Hasenstab-Lehman K."/>
            <person name="Meyer R."/>
            <person name="Mcevoy S."/>
        </authorList>
    </citation>
    <scope>NUCLEOTIDE SEQUENCE [LARGE SCALE GENOMIC DNA]</scope>
    <source>
        <tissue evidence="17">Leaf</tissue>
    </source>
</reference>
<evidence type="ECO:0000256" key="13">
    <source>
        <dbReference type="SAM" id="MobiDB-lite"/>
    </source>
</evidence>
<dbReference type="FunFam" id="2.60.120.430:FF:000007">
    <property type="entry name" value="FERONIA receptor-like kinase"/>
    <property type="match status" value="1"/>
</dbReference>
<dbReference type="InterPro" id="IPR011009">
    <property type="entry name" value="Kinase-like_dom_sf"/>
</dbReference>
<feature type="region of interest" description="Disordered" evidence="13">
    <location>
        <begin position="422"/>
        <end position="445"/>
    </location>
</feature>
<evidence type="ECO:0000256" key="6">
    <source>
        <dbReference type="ARBA" id="ARBA00022741"/>
    </source>
</evidence>
<dbReference type="InterPro" id="IPR045272">
    <property type="entry name" value="ANXUR1/2-like"/>
</dbReference>
<dbReference type="InterPro" id="IPR017441">
    <property type="entry name" value="Protein_kinase_ATP_BS"/>
</dbReference>
<accession>A0AAP0GZV5</accession>
<proteinExistence type="predicted"/>
<feature type="transmembrane region" description="Helical" evidence="14">
    <location>
        <begin position="451"/>
        <end position="473"/>
    </location>
</feature>
<dbReference type="CDD" id="cd14066">
    <property type="entry name" value="STKc_IRAK"/>
    <property type="match status" value="1"/>
</dbReference>
<evidence type="ECO:0000313" key="18">
    <source>
        <dbReference type="Proteomes" id="UP001408789"/>
    </source>
</evidence>
<dbReference type="PROSITE" id="PS50011">
    <property type="entry name" value="PROTEIN_KINASE_DOM"/>
    <property type="match status" value="1"/>
</dbReference>
<dbReference type="GO" id="GO:0010038">
    <property type="term" value="P:response to metal ion"/>
    <property type="evidence" value="ECO:0007669"/>
    <property type="project" value="UniProtKB-ARBA"/>
</dbReference>
<dbReference type="InterPro" id="IPR001245">
    <property type="entry name" value="Ser-Thr/Tyr_kinase_cat_dom"/>
</dbReference>
<dbReference type="Pfam" id="PF07714">
    <property type="entry name" value="PK_Tyr_Ser-Thr"/>
    <property type="match status" value="1"/>
</dbReference>
<evidence type="ECO:0000256" key="4">
    <source>
        <dbReference type="ARBA" id="ARBA00022692"/>
    </source>
</evidence>
<dbReference type="Pfam" id="PF12819">
    <property type="entry name" value="Malectin_like"/>
    <property type="match status" value="1"/>
</dbReference>
<evidence type="ECO:0000256" key="2">
    <source>
        <dbReference type="ARBA" id="ARBA00022527"/>
    </source>
</evidence>
<keyword evidence="2" id="KW-0723">Serine/threonine-protein kinase</keyword>
<evidence type="ECO:0000256" key="3">
    <source>
        <dbReference type="ARBA" id="ARBA00022679"/>
    </source>
</evidence>
<dbReference type="FunFam" id="2.60.120.430:FF:000003">
    <property type="entry name" value="FERONIA receptor-like kinase"/>
    <property type="match status" value="1"/>
</dbReference>
<feature type="signal peptide" evidence="15">
    <location>
        <begin position="1"/>
        <end position="24"/>
    </location>
</feature>
<dbReference type="GO" id="GO:0004674">
    <property type="term" value="F:protein serine/threonine kinase activity"/>
    <property type="evidence" value="ECO:0007669"/>
    <property type="project" value="UniProtKB-KW"/>
</dbReference>
<keyword evidence="11" id="KW-0325">Glycoprotein</keyword>
<feature type="domain" description="Protein kinase" evidence="16">
    <location>
        <begin position="526"/>
        <end position="801"/>
    </location>
</feature>
<evidence type="ECO:0000256" key="7">
    <source>
        <dbReference type="ARBA" id="ARBA00022777"/>
    </source>
</evidence>
<evidence type="ECO:0000256" key="5">
    <source>
        <dbReference type="ARBA" id="ARBA00022729"/>
    </source>
</evidence>
<dbReference type="InterPro" id="IPR024788">
    <property type="entry name" value="Malectin-like_Carb-bd_dom"/>
</dbReference>
<keyword evidence="3" id="KW-0808">Transferase</keyword>
<keyword evidence="10 14" id="KW-0472">Membrane</keyword>
<comment type="subcellular location">
    <subcellularLocation>
        <location evidence="1">Membrane</location>
        <topology evidence="1">Single-pass type I membrane protein</topology>
    </subcellularLocation>
</comment>
<keyword evidence="9 14" id="KW-1133">Transmembrane helix</keyword>
<keyword evidence="8 12" id="KW-0067">ATP-binding</keyword>
<protein>
    <recommendedName>
        <fullName evidence="16">Protein kinase domain-containing protein</fullName>
    </recommendedName>
</protein>
<evidence type="ECO:0000256" key="12">
    <source>
        <dbReference type="PROSITE-ProRule" id="PRU10141"/>
    </source>
</evidence>
<dbReference type="PROSITE" id="PS00108">
    <property type="entry name" value="PROTEIN_KINASE_ST"/>
    <property type="match status" value="1"/>
</dbReference>
<dbReference type="InterPro" id="IPR000719">
    <property type="entry name" value="Prot_kinase_dom"/>
</dbReference>
<keyword evidence="4 14" id="KW-0812">Transmembrane</keyword>
<evidence type="ECO:0000256" key="9">
    <source>
        <dbReference type="ARBA" id="ARBA00022989"/>
    </source>
</evidence>
<dbReference type="Gene3D" id="1.10.510.10">
    <property type="entry name" value="Transferase(Phosphotransferase) domain 1"/>
    <property type="match status" value="1"/>
</dbReference>
<dbReference type="Gene3D" id="2.60.120.430">
    <property type="entry name" value="Galactose-binding lectin"/>
    <property type="match status" value="2"/>
</dbReference>
<evidence type="ECO:0000259" key="16">
    <source>
        <dbReference type="PROSITE" id="PS50011"/>
    </source>
</evidence>
<keyword evidence="7" id="KW-0418">Kinase</keyword>
<feature type="binding site" evidence="12">
    <location>
        <position position="555"/>
    </location>
    <ligand>
        <name>ATP</name>
        <dbReference type="ChEBI" id="CHEBI:30616"/>
    </ligand>
</feature>
<comment type="caution">
    <text evidence="17">The sequence shown here is derived from an EMBL/GenBank/DDBJ whole genome shotgun (WGS) entry which is preliminary data.</text>
</comment>
<sequence>MLTFSSLFFSLLLLLFSSTTTTTAQPYNATDRFLLDCGSSSPITTDNRRWDDDSSSKFMPSNTITTSFSSTPYQPDPSVPQTPYSTARIFNTSSFTYTFPVSEGPKFLRLYFYPATYSGLTPNQSFFSVSSNGYSLLTNFSAFLTASFIAQKRIEAGIDGLRVPSFVKEFIIYVKDTQTLNVTFTPSPNSYAFINGIEIVSMPEDLYFNSKNPKSVGMTTGPVSNNETALENIYRLNVGGGFISSDDDTGMYRSWDQDDMYIYSAASGLKPLYQNPITYTTETPNYTAPELVYQTQRSMGNQSEKYNLTWILPVDSGFFYNIRLHFCNIIPQYTKRGQVVFTIFINNQTADEQIDLFFLTRGSGYPLYMDYVVFVNDPDRSKGKQDLWIELHPSYSSELYLDAYLNGLEAFKLSMDGSLASPNPEVSLTSPPTEQPKTATRDKKNKKKPPYAIIIGGIGGALVLLSLLVLIVFRQRRRVKHYVATADDRSSYGPAYSESKSSHSTLPSDRCRRFTLTEVKAATDEFNDNFVIGNGGFGKVYKGYMDTASTAVAIKRLNETSSQGFQEFHTEIGLLSKLRHVQLVSLIGYCEDEGEMVLVYDYMANGTLREHLYKTNKPPLSWKRRLQICIGAAKGLHYLHTGAKRAIIHRDVKSTNILLDENWVAKVSDFGLSKLGPRDQTQNHVSTVVKGSIGYVDPEYYRSQQLTDKSDVYSFGVVLLEVLCARPVIIPGLSKEQVSLAEWGKYCYRKGTLNKIIDQKLRSAIAPECLRQFGVVAVSCLKEQGSERPTMDEVVWGLEFALELQEAAEKAVGEAPSENQELPFLMQGETTPTASSTATTTDNDVFTGSSAIINGTSSISSSDEGFKSETVFSEILKPTGR</sequence>
<dbReference type="Proteomes" id="UP001408789">
    <property type="component" value="Unassembled WGS sequence"/>
</dbReference>
<evidence type="ECO:0000256" key="1">
    <source>
        <dbReference type="ARBA" id="ARBA00004479"/>
    </source>
</evidence>
<dbReference type="PANTHER" id="PTHR34590">
    <property type="entry name" value="OS03G0124300 PROTEIN-RELATED"/>
    <property type="match status" value="1"/>
</dbReference>
<keyword evidence="18" id="KW-1185">Reference proteome</keyword>
<dbReference type="GO" id="GO:0005524">
    <property type="term" value="F:ATP binding"/>
    <property type="evidence" value="ECO:0007669"/>
    <property type="project" value="UniProtKB-UniRule"/>
</dbReference>
<dbReference type="SMART" id="SM00220">
    <property type="entry name" value="S_TKc"/>
    <property type="match status" value="1"/>
</dbReference>
<name>A0AAP0GZV5_9ASTR</name>
<feature type="compositionally biased region" description="Polar residues" evidence="13">
    <location>
        <begin position="422"/>
        <end position="438"/>
    </location>
</feature>
<dbReference type="PROSITE" id="PS00107">
    <property type="entry name" value="PROTEIN_KINASE_ATP"/>
    <property type="match status" value="1"/>
</dbReference>
<evidence type="ECO:0000256" key="8">
    <source>
        <dbReference type="ARBA" id="ARBA00022840"/>
    </source>
</evidence>
<feature type="chain" id="PRO_5042856683" description="Protein kinase domain-containing protein" evidence="15">
    <location>
        <begin position="25"/>
        <end position="881"/>
    </location>
</feature>
<dbReference type="GO" id="GO:0016020">
    <property type="term" value="C:membrane"/>
    <property type="evidence" value="ECO:0007669"/>
    <property type="project" value="UniProtKB-SubCell"/>
</dbReference>
<keyword evidence="6 12" id="KW-0547">Nucleotide-binding</keyword>
<dbReference type="AlphaFoldDB" id="A0AAP0GZV5"/>
<dbReference type="Gene3D" id="3.30.200.20">
    <property type="entry name" value="Phosphorylase Kinase, domain 1"/>
    <property type="match status" value="1"/>
</dbReference>
<organism evidence="17 18">
    <name type="scientific">Deinandra increscens subsp. villosa</name>
    <dbReference type="NCBI Taxonomy" id="3103831"/>
    <lineage>
        <taxon>Eukaryota</taxon>
        <taxon>Viridiplantae</taxon>
        <taxon>Streptophyta</taxon>
        <taxon>Embryophyta</taxon>
        <taxon>Tracheophyta</taxon>
        <taxon>Spermatophyta</taxon>
        <taxon>Magnoliopsida</taxon>
        <taxon>eudicotyledons</taxon>
        <taxon>Gunneridae</taxon>
        <taxon>Pentapetalae</taxon>
        <taxon>asterids</taxon>
        <taxon>campanulids</taxon>
        <taxon>Asterales</taxon>
        <taxon>Asteraceae</taxon>
        <taxon>Asteroideae</taxon>
        <taxon>Heliantheae alliance</taxon>
        <taxon>Madieae</taxon>
        <taxon>Madiinae</taxon>
        <taxon>Deinandra</taxon>
    </lineage>
</organism>
<dbReference type="EMBL" id="JBCNJP010000015">
    <property type="protein sequence ID" value="KAK9067169.1"/>
    <property type="molecule type" value="Genomic_DNA"/>
</dbReference>
<dbReference type="PANTHER" id="PTHR34590:SF5">
    <property type="entry name" value="OS04G0586500 PROTEIN"/>
    <property type="match status" value="1"/>
</dbReference>
<dbReference type="InterPro" id="IPR008271">
    <property type="entry name" value="Ser/Thr_kinase_AS"/>
</dbReference>
<evidence type="ECO:0000256" key="14">
    <source>
        <dbReference type="SAM" id="Phobius"/>
    </source>
</evidence>
<dbReference type="SUPFAM" id="SSF56112">
    <property type="entry name" value="Protein kinase-like (PK-like)"/>
    <property type="match status" value="1"/>
</dbReference>
<evidence type="ECO:0000256" key="11">
    <source>
        <dbReference type="ARBA" id="ARBA00023180"/>
    </source>
</evidence>
<evidence type="ECO:0000313" key="17">
    <source>
        <dbReference type="EMBL" id="KAK9067169.1"/>
    </source>
</evidence>
<dbReference type="GO" id="GO:0004714">
    <property type="term" value="F:transmembrane receptor protein tyrosine kinase activity"/>
    <property type="evidence" value="ECO:0007669"/>
    <property type="project" value="InterPro"/>
</dbReference>